<accession>A0AAN7SR05</accession>
<evidence type="ECO:0000256" key="3">
    <source>
        <dbReference type="ARBA" id="ARBA00022989"/>
    </source>
</evidence>
<feature type="transmembrane region" description="Helical" evidence="5">
    <location>
        <begin position="47"/>
        <end position="72"/>
    </location>
</feature>
<organism evidence="6 7">
    <name type="scientific">Aquatica leii</name>
    <dbReference type="NCBI Taxonomy" id="1421715"/>
    <lineage>
        <taxon>Eukaryota</taxon>
        <taxon>Metazoa</taxon>
        <taxon>Ecdysozoa</taxon>
        <taxon>Arthropoda</taxon>
        <taxon>Hexapoda</taxon>
        <taxon>Insecta</taxon>
        <taxon>Pterygota</taxon>
        <taxon>Neoptera</taxon>
        <taxon>Endopterygota</taxon>
        <taxon>Coleoptera</taxon>
        <taxon>Polyphaga</taxon>
        <taxon>Elateriformia</taxon>
        <taxon>Elateroidea</taxon>
        <taxon>Lampyridae</taxon>
        <taxon>Luciolinae</taxon>
        <taxon>Aquatica</taxon>
    </lineage>
</organism>
<dbReference type="EMBL" id="JARPUR010000001">
    <property type="protein sequence ID" value="KAK4885478.1"/>
    <property type="molecule type" value="Genomic_DNA"/>
</dbReference>
<evidence type="ECO:0000313" key="7">
    <source>
        <dbReference type="Proteomes" id="UP001353858"/>
    </source>
</evidence>
<reference evidence="7" key="1">
    <citation type="submission" date="2023-01" db="EMBL/GenBank/DDBJ databases">
        <title>Key to firefly adult light organ development and bioluminescence: homeobox transcription factors regulate luciferase expression and transportation to peroxisome.</title>
        <authorList>
            <person name="Fu X."/>
        </authorList>
    </citation>
    <scope>NUCLEOTIDE SEQUENCE [LARGE SCALE GENOMIC DNA]</scope>
</reference>
<dbReference type="GO" id="GO:0005886">
    <property type="term" value="C:plasma membrane"/>
    <property type="evidence" value="ECO:0007669"/>
    <property type="project" value="TreeGrafter"/>
</dbReference>
<sequence>MDIITTKVVVALFFGLIRFVFGILPIKIKVWLNKEQEIEKNKRKENFIECFIVVLQSFGGGVLFATCFLHMMPEVSYFVTELKKYGVLQRDYPFSQLVISLGFFTIYFAEEVCQWLIARRSKKSKVENLDCKIDCELLEKNVKEIDQKDSNIANGSAFEVMSIDVLANNYKNLEYEEKYFPDNYSTETVVDTIDEAIQTEIDNTVHDNVQNMEANLDLSADINAEIEEFIEDKVKTQQQILRCFLMIVALSLHAIFEGLAIGLQRSIKNIWYLFIAVSIHSATVLYVIGSEIVVSGAAFRTILIHMCMLSATTPFGVVLGLVITLTANMETSAKSLAIVLLEGLSTGTILYITFFETLRREKERTKWRVTRAVFIASGFTLMAILQGFKLGD</sequence>
<feature type="transmembrane region" description="Helical" evidence="5">
    <location>
        <begin position="270"/>
        <end position="289"/>
    </location>
</feature>
<name>A0AAN7SR05_9COLE</name>
<dbReference type="Proteomes" id="UP001353858">
    <property type="component" value="Unassembled WGS sequence"/>
</dbReference>
<protein>
    <submittedName>
        <fullName evidence="6">Uncharacterized protein</fullName>
    </submittedName>
</protein>
<gene>
    <name evidence="6" type="ORF">RN001_001749</name>
</gene>
<keyword evidence="3 5" id="KW-1133">Transmembrane helix</keyword>
<feature type="transmembrane region" description="Helical" evidence="5">
    <location>
        <begin position="243"/>
        <end position="264"/>
    </location>
</feature>
<comment type="caution">
    <text evidence="6">The sequence shown here is derived from an EMBL/GenBank/DDBJ whole genome shotgun (WGS) entry which is preliminary data.</text>
</comment>
<feature type="transmembrane region" description="Helical" evidence="5">
    <location>
        <begin position="301"/>
        <end position="323"/>
    </location>
</feature>
<feature type="transmembrane region" description="Helical" evidence="5">
    <location>
        <begin position="335"/>
        <end position="357"/>
    </location>
</feature>
<dbReference type="AlphaFoldDB" id="A0AAN7SR05"/>
<dbReference type="PANTHER" id="PTHR11040:SF203">
    <property type="entry name" value="FI18611P1-RELATED"/>
    <property type="match status" value="1"/>
</dbReference>
<evidence type="ECO:0000256" key="2">
    <source>
        <dbReference type="ARBA" id="ARBA00022692"/>
    </source>
</evidence>
<keyword evidence="2 5" id="KW-0812">Transmembrane</keyword>
<keyword evidence="4 5" id="KW-0472">Membrane</keyword>
<feature type="transmembrane region" description="Helical" evidence="5">
    <location>
        <begin position="92"/>
        <end position="117"/>
    </location>
</feature>
<evidence type="ECO:0000256" key="4">
    <source>
        <dbReference type="ARBA" id="ARBA00023136"/>
    </source>
</evidence>
<comment type="subcellular location">
    <subcellularLocation>
        <location evidence="1">Membrane</location>
        <topology evidence="1">Multi-pass membrane protein</topology>
    </subcellularLocation>
</comment>
<feature type="transmembrane region" description="Helical" evidence="5">
    <location>
        <begin position="369"/>
        <end position="388"/>
    </location>
</feature>
<dbReference type="Pfam" id="PF02535">
    <property type="entry name" value="Zip"/>
    <property type="match status" value="1"/>
</dbReference>
<proteinExistence type="predicted"/>
<dbReference type="PANTHER" id="PTHR11040">
    <property type="entry name" value="ZINC/IRON TRANSPORTER"/>
    <property type="match status" value="1"/>
</dbReference>
<evidence type="ECO:0000256" key="5">
    <source>
        <dbReference type="SAM" id="Phobius"/>
    </source>
</evidence>
<keyword evidence="7" id="KW-1185">Reference proteome</keyword>
<evidence type="ECO:0000313" key="6">
    <source>
        <dbReference type="EMBL" id="KAK4885478.1"/>
    </source>
</evidence>
<dbReference type="InterPro" id="IPR003689">
    <property type="entry name" value="ZIP"/>
</dbReference>
<evidence type="ECO:0000256" key="1">
    <source>
        <dbReference type="ARBA" id="ARBA00004141"/>
    </source>
</evidence>
<dbReference type="GO" id="GO:0005385">
    <property type="term" value="F:zinc ion transmembrane transporter activity"/>
    <property type="evidence" value="ECO:0007669"/>
    <property type="project" value="TreeGrafter"/>
</dbReference>
<feature type="transmembrane region" description="Helical" evidence="5">
    <location>
        <begin position="6"/>
        <end position="26"/>
    </location>
</feature>